<dbReference type="RefSeq" id="XP_040757558.1">
    <property type="nucleotide sequence ID" value="XM_040910322.1"/>
</dbReference>
<name>A0A165AX25_9APHY</name>
<dbReference type="Proteomes" id="UP000076871">
    <property type="component" value="Unassembled WGS sequence"/>
</dbReference>
<dbReference type="AlphaFoldDB" id="A0A165AX25"/>
<evidence type="ECO:0000313" key="2">
    <source>
        <dbReference type="Proteomes" id="UP000076871"/>
    </source>
</evidence>
<accession>A0A165AX25</accession>
<sequence>MSREKGRLWNGPVHRLRTSIRARVQRYEGPVHGSPRGFRRTHVGFWPGFLWAGRIQMLVNQMTRRPRGILEKGQWMGHKQVY</sequence>
<keyword evidence="2" id="KW-1185">Reference proteome</keyword>
<proteinExistence type="predicted"/>
<gene>
    <name evidence="1" type="ORF">LAESUDRAFT_732873</name>
</gene>
<dbReference type="GeneID" id="63827351"/>
<evidence type="ECO:0000313" key="1">
    <source>
        <dbReference type="EMBL" id="KZS99817.1"/>
    </source>
</evidence>
<protein>
    <submittedName>
        <fullName evidence="1">Uncharacterized protein</fullName>
    </submittedName>
</protein>
<organism evidence="1 2">
    <name type="scientific">Laetiporus sulphureus 93-53</name>
    <dbReference type="NCBI Taxonomy" id="1314785"/>
    <lineage>
        <taxon>Eukaryota</taxon>
        <taxon>Fungi</taxon>
        <taxon>Dikarya</taxon>
        <taxon>Basidiomycota</taxon>
        <taxon>Agaricomycotina</taxon>
        <taxon>Agaricomycetes</taxon>
        <taxon>Polyporales</taxon>
        <taxon>Laetiporus</taxon>
    </lineage>
</organism>
<dbReference type="EMBL" id="KV427714">
    <property type="protein sequence ID" value="KZS99817.1"/>
    <property type="molecule type" value="Genomic_DNA"/>
</dbReference>
<dbReference type="InParanoid" id="A0A165AX25"/>
<reference evidence="1 2" key="1">
    <citation type="journal article" date="2016" name="Mol. Biol. Evol.">
        <title>Comparative Genomics of Early-Diverging Mushroom-Forming Fungi Provides Insights into the Origins of Lignocellulose Decay Capabilities.</title>
        <authorList>
            <person name="Nagy L.G."/>
            <person name="Riley R."/>
            <person name="Tritt A."/>
            <person name="Adam C."/>
            <person name="Daum C."/>
            <person name="Floudas D."/>
            <person name="Sun H."/>
            <person name="Yadav J.S."/>
            <person name="Pangilinan J."/>
            <person name="Larsson K.H."/>
            <person name="Matsuura K."/>
            <person name="Barry K."/>
            <person name="Labutti K."/>
            <person name="Kuo R."/>
            <person name="Ohm R.A."/>
            <person name="Bhattacharya S.S."/>
            <person name="Shirouzu T."/>
            <person name="Yoshinaga Y."/>
            <person name="Martin F.M."/>
            <person name="Grigoriev I.V."/>
            <person name="Hibbett D.S."/>
        </authorList>
    </citation>
    <scope>NUCLEOTIDE SEQUENCE [LARGE SCALE GENOMIC DNA]</scope>
    <source>
        <strain evidence="1 2">93-53</strain>
    </source>
</reference>